<gene>
    <name evidence="1" type="ORF">BOTBODRAFT_88302</name>
</gene>
<dbReference type="GO" id="GO:0004497">
    <property type="term" value="F:monooxygenase activity"/>
    <property type="evidence" value="ECO:0007669"/>
    <property type="project" value="InterPro"/>
</dbReference>
<evidence type="ECO:0000313" key="2">
    <source>
        <dbReference type="Proteomes" id="UP000027195"/>
    </source>
</evidence>
<dbReference type="GO" id="GO:0016705">
    <property type="term" value="F:oxidoreductase activity, acting on paired donors, with incorporation or reduction of molecular oxygen"/>
    <property type="evidence" value="ECO:0007669"/>
    <property type="project" value="InterPro"/>
</dbReference>
<sequence length="69" mass="7882">DIIYLGVFGQSVVVFDSYKTSHDLTDQKSAIYADRTKFWMDGELMGMGRLAFIAPYANGWKTSRKLLQE</sequence>
<dbReference type="HOGENOM" id="CLU_2782686_0_0_1"/>
<dbReference type="GO" id="GO:0020037">
    <property type="term" value="F:heme binding"/>
    <property type="evidence" value="ECO:0007669"/>
    <property type="project" value="InterPro"/>
</dbReference>
<dbReference type="InParanoid" id="A0A067M1T4"/>
<keyword evidence="2" id="KW-1185">Reference proteome</keyword>
<feature type="non-terminal residue" evidence="1">
    <location>
        <position position="1"/>
    </location>
</feature>
<dbReference type="STRING" id="930990.A0A067M1T4"/>
<proteinExistence type="predicted"/>
<dbReference type="Proteomes" id="UP000027195">
    <property type="component" value="Unassembled WGS sequence"/>
</dbReference>
<reference evidence="2" key="1">
    <citation type="journal article" date="2014" name="Proc. Natl. Acad. Sci. U.S.A.">
        <title>Extensive sampling of basidiomycete genomes demonstrates inadequacy of the white-rot/brown-rot paradigm for wood decay fungi.</title>
        <authorList>
            <person name="Riley R."/>
            <person name="Salamov A.A."/>
            <person name="Brown D.W."/>
            <person name="Nagy L.G."/>
            <person name="Floudas D."/>
            <person name="Held B.W."/>
            <person name="Levasseur A."/>
            <person name="Lombard V."/>
            <person name="Morin E."/>
            <person name="Otillar R."/>
            <person name="Lindquist E.A."/>
            <person name="Sun H."/>
            <person name="LaButti K.M."/>
            <person name="Schmutz J."/>
            <person name="Jabbour D."/>
            <person name="Luo H."/>
            <person name="Baker S.E."/>
            <person name="Pisabarro A.G."/>
            <person name="Walton J.D."/>
            <person name="Blanchette R.A."/>
            <person name="Henrissat B."/>
            <person name="Martin F."/>
            <person name="Cullen D."/>
            <person name="Hibbett D.S."/>
            <person name="Grigoriev I.V."/>
        </authorList>
    </citation>
    <scope>NUCLEOTIDE SEQUENCE [LARGE SCALE GENOMIC DNA]</scope>
    <source>
        <strain evidence="2">FD-172 SS1</strain>
    </source>
</reference>
<organism evidence="1 2">
    <name type="scientific">Botryobasidium botryosum (strain FD-172 SS1)</name>
    <dbReference type="NCBI Taxonomy" id="930990"/>
    <lineage>
        <taxon>Eukaryota</taxon>
        <taxon>Fungi</taxon>
        <taxon>Dikarya</taxon>
        <taxon>Basidiomycota</taxon>
        <taxon>Agaricomycotina</taxon>
        <taxon>Agaricomycetes</taxon>
        <taxon>Cantharellales</taxon>
        <taxon>Botryobasidiaceae</taxon>
        <taxon>Botryobasidium</taxon>
    </lineage>
</organism>
<dbReference type="InterPro" id="IPR036396">
    <property type="entry name" value="Cyt_P450_sf"/>
</dbReference>
<dbReference type="AlphaFoldDB" id="A0A067M1T4"/>
<evidence type="ECO:0000313" key="1">
    <source>
        <dbReference type="EMBL" id="KDQ09723.1"/>
    </source>
</evidence>
<dbReference type="GO" id="GO:0005506">
    <property type="term" value="F:iron ion binding"/>
    <property type="evidence" value="ECO:0007669"/>
    <property type="project" value="InterPro"/>
</dbReference>
<feature type="non-terminal residue" evidence="1">
    <location>
        <position position="69"/>
    </location>
</feature>
<evidence type="ECO:0008006" key="3">
    <source>
        <dbReference type="Google" id="ProtNLM"/>
    </source>
</evidence>
<accession>A0A067M1T4</accession>
<dbReference type="EMBL" id="KL198075">
    <property type="protein sequence ID" value="KDQ09723.1"/>
    <property type="molecule type" value="Genomic_DNA"/>
</dbReference>
<dbReference type="Gene3D" id="1.10.630.10">
    <property type="entry name" value="Cytochrome P450"/>
    <property type="match status" value="1"/>
</dbReference>
<protein>
    <recommendedName>
        <fullName evidence="3">Cytochrome P450</fullName>
    </recommendedName>
</protein>
<dbReference type="OrthoDB" id="2802867at2759"/>
<name>A0A067M1T4_BOTB1</name>